<proteinExistence type="predicted"/>
<evidence type="ECO:0000313" key="1">
    <source>
        <dbReference type="EMBL" id="CAF4191049.1"/>
    </source>
</evidence>
<sequence>HVFDRTEYMNVRHGIWCANLVRHSN</sequence>
<comment type="caution">
    <text evidence="1">The sequence shown here is derived from an EMBL/GenBank/DDBJ whole genome shotgun (WGS) entry which is preliminary data.</text>
</comment>
<dbReference type="AlphaFoldDB" id="A0A820AUI4"/>
<gene>
    <name evidence="1" type="ORF">FNK824_LOCUS35747</name>
</gene>
<organism evidence="1 2">
    <name type="scientific">Rotaria sordida</name>
    <dbReference type="NCBI Taxonomy" id="392033"/>
    <lineage>
        <taxon>Eukaryota</taxon>
        <taxon>Metazoa</taxon>
        <taxon>Spiralia</taxon>
        <taxon>Gnathifera</taxon>
        <taxon>Rotifera</taxon>
        <taxon>Eurotatoria</taxon>
        <taxon>Bdelloidea</taxon>
        <taxon>Philodinida</taxon>
        <taxon>Philodinidae</taxon>
        <taxon>Rotaria</taxon>
    </lineage>
</organism>
<evidence type="ECO:0000313" key="2">
    <source>
        <dbReference type="Proteomes" id="UP000663874"/>
    </source>
</evidence>
<accession>A0A820AUI4</accession>
<dbReference type="Proteomes" id="UP000663874">
    <property type="component" value="Unassembled WGS sequence"/>
</dbReference>
<dbReference type="EMBL" id="CAJOBE010015577">
    <property type="protein sequence ID" value="CAF4191049.1"/>
    <property type="molecule type" value="Genomic_DNA"/>
</dbReference>
<reference evidence="1" key="1">
    <citation type="submission" date="2021-02" db="EMBL/GenBank/DDBJ databases">
        <authorList>
            <person name="Nowell W R."/>
        </authorList>
    </citation>
    <scope>NUCLEOTIDE SEQUENCE</scope>
</reference>
<name>A0A820AUI4_9BILA</name>
<protein>
    <submittedName>
        <fullName evidence="1">Uncharacterized protein</fullName>
    </submittedName>
</protein>
<feature type="non-terminal residue" evidence="1">
    <location>
        <position position="1"/>
    </location>
</feature>